<accession>A0A1C7LW90</accession>
<feature type="compositionally biased region" description="Polar residues" evidence="1">
    <location>
        <begin position="81"/>
        <end position="90"/>
    </location>
</feature>
<evidence type="ECO:0000313" key="3">
    <source>
        <dbReference type="Proteomes" id="UP000092993"/>
    </source>
</evidence>
<comment type="caution">
    <text evidence="2">The sequence shown here is derived from an EMBL/GenBank/DDBJ whole genome shotgun (WGS) entry which is preliminary data.</text>
</comment>
<feature type="region of interest" description="Disordered" evidence="1">
    <location>
        <begin position="197"/>
        <end position="273"/>
    </location>
</feature>
<dbReference type="Proteomes" id="UP000092993">
    <property type="component" value="Unassembled WGS sequence"/>
</dbReference>
<dbReference type="EMBL" id="LUGG01000019">
    <property type="protein sequence ID" value="OBZ68808.1"/>
    <property type="molecule type" value="Genomic_DNA"/>
</dbReference>
<evidence type="ECO:0000256" key="1">
    <source>
        <dbReference type="SAM" id="MobiDB-lite"/>
    </source>
</evidence>
<evidence type="ECO:0000313" key="2">
    <source>
        <dbReference type="EMBL" id="OBZ68808.1"/>
    </source>
</evidence>
<gene>
    <name evidence="2" type="ORF">A0H81_11098</name>
</gene>
<dbReference type="AlphaFoldDB" id="A0A1C7LW90"/>
<dbReference type="OMA" id="SNTLMER"/>
<protein>
    <submittedName>
        <fullName evidence="2">Uncharacterized protein</fullName>
    </submittedName>
</protein>
<sequence length="358" mass="38660">MISPRDPLHDNLQPVIQSAPAIPRAGPNQGLTGRFTSMMLPSIPPVMGPGQSTQRLMSSRVPPTPTRLGMPRNATGHVNVGSISGRSPPSASVPIATTLVPPTPSSLHHPGYSGEKSAFLAPFEMFYDALADSKQLKNWLGEQLQKSQALTVSLQRQQEQLDETVSALVERKVATMREEVYGLHRRVEELEQALRATRPSQSFSPNMPGAKGKTKANGVPPAPVAPETYTFPPADHTLRRTEPSRRMLSPMQVEKDGESRSFPGSQTSSPVPFDVGRRLSVSAIRLDPALASFRNDPARVVQHAFVELHFSRARVVEPWAGAASTGRASGLVTWSTTGECTVDIGTRLAQPSAPIAFC</sequence>
<keyword evidence="3" id="KW-1185">Reference proteome</keyword>
<dbReference type="OrthoDB" id="2138242at2759"/>
<proteinExistence type="predicted"/>
<feature type="compositionally biased region" description="Basic and acidic residues" evidence="1">
    <location>
        <begin position="236"/>
        <end position="245"/>
    </location>
</feature>
<feature type="region of interest" description="Disordered" evidence="1">
    <location>
        <begin position="48"/>
        <end position="90"/>
    </location>
</feature>
<reference evidence="2 3" key="1">
    <citation type="submission" date="2016-03" db="EMBL/GenBank/DDBJ databases">
        <title>Whole genome sequencing of Grifola frondosa 9006-11.</title>
        <authorList>
            <person name="Min B."/>
            <person name="Park H."/>
            <person name="Kim J.-G."/>
            <person name="Cho H."/>
            <person name="Oh Y.-L."/>
            <person name="Kong W.-S."/>
            <person name="Choi I.-G."/>
        </authorList>
    </citation>
    <scope>NUCLEOTIDE SEQUENCE [LARGE SCALE GENOMIC DNA]</scope>
    <source>
        <strain evidence="2 3">9006-11</strain>
    </source>
</reference>
<organism evidence="2 3">
    <name type="scientific">Grifola frondosa</name>
    <name type="common">Maitake</name>
    <name type="synonym">Polyporus frondosus</name>
    <dbReference type="NCBI Taxonomy" id="5627"/>
    <lineage>
        <taxon>Eukaryota</taxon>
        <taxon>Fungi</taxon>
        <taxon>Dikarya</taxon>
        <taxon>Basidiomycota</taxon>
        <taxon>Agaricomycotina</taxon>
        <taxon>Agaricomycetes</taxon>
        <taxon>Polyporales</taxon>
        <taxon>Grifolaceae</taxon>
        <taxon>Grifola</taxon>
    </lineage>
</organism>
<name>A0A1C7LW90_GRIFR</name>